<keyword evidence="2" id="KW-0547">Nucleotide-binding</keyword>
<proteinExistence type="inferred from homology"/>
<evidence type="ECO:0000256" key="1">
    <source>
        <dbReference type="ARBA" id="ARBA00006914"/>
    </source>
</evidence>
<evidence type="ECO:0000259" key="4">
    <source>
        <dbReference type="SMART" id="SM00382"/>
    </source>
</evidence>
<dbReference type="EMBL" id="JAULSC010000005">
    <property type="protein sequence ID" value="MDO3395527.1"/>
    <property type="molecule type" value="Genomic_DNA"/>
</dbReference>
<keyword evidence="6" id="KW-1185">Reference proteome</keyword>
<dbReference type="CDD" id="cd19481">
    <property type="entry name" value="RecA-like_protease"/>
    <property type="match status" value="1"/>
</dbReference>
<reference evidence="5" key="1">
    <citation type="submission" date="2023-06" db="EMBL/GenBank/DDBJ databases">
        <title>Genome sequence of Nocardioides sp. SOB44.</title>
        <authorList>
            <person name="Zhang G."/>
        </authorList>
    </citation>
    <scope>NUCLEOTIDE SEQUENCE</scope>
    <source>
        <strain evidence="5">SOB44</strain>
    </source>
</reference>
<keyword evidence="3" id="KW-0067">ATP-binding</keyword>
<dbReference type="SMART" id="SM00382">
    <property type="entry name" value="AAA"/>
    <property type="match status" value="1"/>
</dbReference>
<dbReference type="InterPro" id="IPR050221">
    <property type="entry name" value="26S_Proteasome_ATPase"/>
</dbReference>
<dbReference type="InterPro" id="IPR003959">
    <property type="entry name" value="ATPase_AAA_core"/>
</dbReference>
<evidence type="ECO:0000313" key="5">
    <source>
        <dbReference type="EMBL" id="MDO3395527.1"/>
    </source>
</evidence>
<comment type="similarity">
    <text evidence="1">Belongs to the AAA ATPase family.</text>
</comment>
<dbReference type="Pfam" id="PF00004">
    <property type="entry name" value="AAA"/>
    <property type="match status" value="1"/>
</dbReference>
<comment type="caution">
    <text evidence="5">The sequence shown here is derived from an EMBL/GenBank/DDBJ whole genome shotgun (WGS) entry which is preliminary data.</text>
</comment>
<dbReference type="PANTHER" id="PTHR23073">
    <property type="entry name" value="26S PROTEASOME REGULATORY SUBUNIT"/>
    <property type="match status" value="1"/>
</dbReference>
<dbReference type="SUPFAM" id="SSF52540">
    <property type="entry name" value="P-loop containing nucleoside triphosphate hydrolases"/>
    <property type="match status" value="1"/>
</dbReference>
<evidence type="ECO:0000256" key="3">
    <source>
        <dbReference type="ARBA" id="ARBA00022840"/>
    </source>
</evidence>
<dbReference type="Gene3D" id="3.40.50.300">
    <property type="entry name" value="P-loop containing nucleotide triphosphate hydrolases"/>
    <property type="match status" value="1"/>
</dbReference>
<feature type="domain" description="AAA+ ATPase" evidence="4">
    <location>
        <begin position="252"/>
        <end position="381"/>
    </location>
</feature>
<evidence type="ECO:0000313" key="6">
    <source>
        <dbReference type="Proteomes" id="UP001168363"/>
    </source>
</evidence>
<dbReference type="RefSeq" id="WP_302706903.1">
    <property type="nucleotide sequence ID" value="NZ_JAULSC010000005.1"/>
</dbReference>
<protein>
    <submittedName>
        <fullName evidence="5">AAA family ATPase</fullName>
    </submittedName>
</protein>
<organism evidence="5 6">
    <name type="scientific">Nocardioides cremeus</name>
    <dbReference type="NCBI Taxonomy" id="3058044"/>
    <lineage>
        <taxon>Bacteria</taxon>
        <taxon>Bacillati</taxon>
        <taxon>Actinomycetota</taxon>
        <taxon>Actinomycetes</taxon>
        <taxon>Propionibacteriales</taxon>
        <taxon>Nocardioidaceae</taxon>
        <taxon>Nocardioides</taxon>
    </lineage>
</organism>
<name>A0ABT8TNJ3_9ACTN</name>
<dbReference type="InterPro" id="IPR003593">
    <property type="entry name" value="AAA+_ATPase"/>
</dbReference>
<dbReference type="Proteomes" id="UP001168363">
    <property type="component" value="Unassembled WGS sequence"/>
</dbReference>
<gene>
    <name evidence="5" type="ORF">QWJ41_07360</name>
</gene>
<sequence>MDLGTHGQSDDELRSALTRLVKQLVQDEPNAARRGDDLLPILDAHLGVAADELAVVVEPIMIHRWADTDIALEAIVARDPAARLLGVGGGDQRHHSSLSDLMANAEWGRFRSGQVDRLNVATGPDTERATVAFGLHLFHHEGAPMVVVQRVGNPEYGSQARLEVLATDPEVVTAMLAELREESMRRSVLWRQVISFSTNPYERSMSGLTFHRRPDLPASNVVLPTGTLEQVRAHVVGLAQHRELLRDKGQHLKRGVLLYGPPGTGKTHTVRHLVSAASDTTVVLMSGTEMAHVGTAAQIARAHQPAVVVIEDCDLIAEDRDHHFGGGASPLLFTLLDAMDGLDQDADVVFLLTTNRAEALEKALTQRPGRVDLAVEIPLPEEADRRTLIRLYAAELAFSSVAISRAARESAGTTASYAKELVRRAVLLAAMAGREPSDEHLAAATEELLADSSRLTRALLGSNDDSGETSAD</sequence>
<dbReference type="InterPro" id="IPR027417">
    <property type="entry name" value="P-loop_NTPase"/>
</dbReference>
<evidence type="ECO:0000256" key="2">
    <source>
        <dbReference type="ARBA" id="ARBA00022741"/>
    </source>
</evidence>
<accession>A0ABT8TNJ3</accession>